<evidence type="ECO:0000256" key="1">
    <source>
        <dbReference type="ARBA" id="ARBA00004123"/>
    </source>
</evidence>
<reference evidence="19" key="1">
    <citation type="submission" date="2025-08" db="UniProtKB">
        <authorList>
            <consortium name="RefSeq"/>
        </authorList>
    </citation>
    <scope>IDENTIFICATION</scope>
    <source>
        <tissue evidence="19">Blood</tissue>
    </source>
</reference>
<dbReference type="GO" id="GO:0005923">
    <property type="term" value="C:bicellular tight junction"/>
    <property type="evidence" value="ECO:0007669"/>
    <property type="project" value="UniProtKB-SubCell"/>
</dbReference>
<dbReference type="GeneID" id="105003472"/>
<dbReference type="InterPro" id="IPR005417">
    <property type="entry name" value="ZO"/>
</dbReference>
<dbReference type="SMART" id="SM00228">
    <property type="entry name" value="PDZ"/>
    <property type="match status" value="3"/>
</dbReference>
<keyword evidence="8" id="KW-0597">Phosphoprotein</keyword>
<feature type="compositionally biased region" description="Basic and acidic residues" evidence="14">
    <location>
        <begin position="201"/>
        <end position="267"/>
    </location>
</feature>
<keyword evidence="7" id="KW-1003">Cell membrane</keyword>
<feature type="compositionally biased region" description="Basic and acidic residues" evidence="14">
    <location>
        <begin position="1182"/>
        <end position="1191"/>
    </location>
</feature>
<dbReference type="FunFam" id="3.40.50.300:FF:000110">
    <property type="entry name" value="tight junction protein ZO-1 isoform X1"/>
    <property type="match status" value="1"/>
</dbReference>
<organism evidence="18 19">
    <name type="scientific">Bison bison bison</name>
    <name type="common">North American plains bison</name>
    <dbReference type="NCBI Taxonomy" id="43346"/>
    <lineage>
        <taxon>Eukaryota</taxon>
        <taxon>Metazoa</taxon>
        <taxon>Chordata</taxon>
        <taxon>Craniata</taxon>
        <taxon>Vertebrata</taxon>
        <taxon>Euteleostomi</taxon>
        <taxon>Mammalia</taxon>
        <taxon>Eutheria</taxon>
        <taxon>Laurasiatheria</taxon>
        <taxon>Artiodactyla</taxon>
        <taxon>Ruminantia</taxon>
        <taxon>Pecora</taxon>
        <taxon>Bovidae</taxon>
        <taxon>Bovinae</taxon>
        <taxon>Bison</taxon>
    </lineage>
</organism>
<evidence type="ECO:0000256" key="3">
    <source>
        <dbReference type="ARBA" id="ARBA00004435"/>
    </source>
</evidence>
<dbReference type="GO" id="GO:0005634">
    <property type="term" value="C:nucleus"/>
    <property type="evidence" value="ECO:0007669"/>
    <property type="project" value="UniProtKB-SubCell"/>
</dbReference>
<dbReference type="InterPro" id="IPR027417">
    <property type="entry name" value="P-loop_NTPase"/>
</dbReference>
<feature type="region of interest" description="Disordered" evidence="14">
    <location>
        <begin position="423"/>
        <end position="511"/>
    </location>
</feature>
<evidence type="ECO:0000256" key="4">
    <source>
        <dbReference type="ARBA" id="ARBA00007014"/>
    </source>
</evidence>
<dbReference type="GO" id="GO:0005886">
    <property type="term" value="C:plasma membrane"/>
    <property type="evidence" value="ECO:0007669"/>
    <property type="project" value="UniProtKB-SubCell"/>
</dbReference>
<dbReference type="CDD" id="cd06728">
    <property type="entry name" value="PDZ2_ZO1-like_ds"/>
    <property type="match status" value="1"/>
</dbReference>
<dbReference type="InterPro" id="IPR035598">
    <property type="entry name" value="ZO-2_SH3"/>
</dbReference>
<feature type="domain" description="PDZ" evidence="17">
    <location>
        <begin position="65"/>
        <end position="152"/>
    </location>
</feature>
<feature type="domain" description="PDZ" evidence="17">
    <location>
        <begin position="525"/>
        <end position="606"/>
    </location>
</feature>
<dbReference type="InterPro" id="IPR008145">
    <property type="entry name" value="GK/Ca_channel_bsu"/>
</dbReference>
<evidence type="ECO:0000256" key="6">
    <source>
        <dbReference type="ARBA" id="ARBA00022443"/>
    </source>
</evidence>
<dbReference type="GO" id="GO:0009986">
    <property type="term" value="C:cell surface"/>
    <property type="evidence" value="ECO:0007669"/>
    <property type="project" value="UniProtKB-ARBA"/>
</dbReference>
<feature type="compositionally biased region" description="Basic and acidic residues" evidence="14">
    <location>
        <begin position="177"/>
        <end position="192"/>
    </location>
</feature>
<feature type="domain" description="Guanylate kinase-like" evidence="16">
    <location>
        <begin position="790"/>
        <end position="892"/>
    </location>
</feature>
<dbReference type="GO" id="GO:0098609">
    <property type="term" value="P:cell-cell adhesion"/>
    <property type="evidence" value="ECO:0007669"/>
    <property type="project" value="TreeGrafter"/>
</dbReference>
<evidence type="ECO:0000256" key="12">
    <source>
        <dbReference type="ARBA" id="ARBA00023242"/>
    </source>
</evidence>
<dbReference type="InterPro" id="IPR008144">
    <property type="entry name" value="Guanylate_kin-like_dom"/>
</dbReference>
<evidence type="ECO:0000259" key="16">
    <source>
        <dbReference type="PROSITE" id="PS50052"/>
    </source>
</evidence>
<dbReference type="Pfam" id="PF00595">
    <property type="entry name" value="PDZ"/>
    <property type="match status" value="3"/>
</dbReference>
<dbReference type="CDD" id="cd06727">
    <property type="entry name" value="PDZ1_ZO1-like"/>
    <property type="match status" value="1"/>
</dbReference>
<dbReference type="PROSITE" id="PS50002">
    <property type="entry name" value="SH3"/>
    <property type="match status" value="1"/>
</dbReference>
<dbReference type="SMART" id="SM00072">
    <property type="entry name" value="GuKc"/>
    <property type="match status" value="1"/>
</dbReference>
<feature type="domain" description="SH3" evidence="15">
    <location>
        <begin position="620"/>
        <end position="685"/>
    </location>
</feature>
<dbReference type="Pfam" id="PF00625">
    <property type="entry name" value="Guanylate_kin"/>
    <property type="match status" value="1"/>
</dbReference>
<evidence type="ECO:0000259" key="17">
    <source>
        <dbReference type="PROSITE" id="PS50106"/>
    </source>
</evidence>
<dbReference type="Gene3D" id="2.30.30.40">
    <property type="entry name" value="SH3 Domains"/>
    <property type="match status" value="1"/>
</dbReference>
<feature type="compositionally biased region" description="Basic and acidic residues" evidence="14">
    <location>
        <begin position="431"/>
        <end position="462"/>
    </location>
</feature>
<evidence type="ECO:0000313" key="19">
    <source>
        <dbReference type="RefSeq" id="XP_010858955.1"/>
    </source>
</evidence>
<feature type="domain" description="PDZ" evidence="17">
    <location>
        <begin position="323"/>
        <end position="401"/>
    </location>
</feature>
<keyword evidence="6 13" id="KW-0728">SH3 domain</keyword>
<evidence type="ECO:0000256" key="5">
    <source>
        <dbReference type="ARBA" id="ARBA00022427"/>
    </source>
</evidence>
<dbReference type="FunFam" id="2.30.42.10:FF:000075">
    <property type="entry name" value="Tight junction protein ZO-2 isoform 2"/>
    <property type="match status" value="1"/>
</dbReference>
<dbReference type="CDD" id="cd12027">
    <property type="entry name" value="SH3_ZO-2"/>
    <property type="match status" value="1"/>
</dbReference>
<gene>
    <name evidence="19" type="primary">TJP2</name>
</gene>
<evidence type="ECO:0000256" key="10">
    <source>
        <dbReference type="ARBA" id="ARBA00022949"/>
    </source>
</evidence>
<evidence type="ECO:0000256" key="14">
    <source>
        <dbReference type="SAM" id="MobiDB-lite"/>
    </source>
</evidence>
<feature type="region of interest" description="Disordered" evidence="14">
    <location>
        <begin position="1121"/>
        <end position="1206"/>
    </location>
</feature>
<dbReference type="SUPFAM" id="SSF52540">
    <property type="entry name" value="P-loop containing nucleoside triphosphate hydrolases"/>
    <property type="match status" value="1"/>
</dbReference>
<evidence type="ECO:0000256" key="13">
    <source>
        <dbReference type="PROSITE-ProRule" id="PRU00192"/>
    </source>
</evidence>
<evidence type="ECO:0000256" key="7">
    <source>
        <dbReference type="ARBA" id="ARBA00022475"/>
    </source>
</evidence>
<dbReference type="PANTHER" id="PTHR13865:SF26">
    <property type="entry name" value="TIGHT JUNCTION PROTEIN ZO-2"/>
    <property type="match status" value="1"/>
</dbReference>
<dbReference type="RefSeq" id="XP_010858955.1">
    <property type="nucleotide sequence ID" value="XM_010860653.1"/>
</dbReference>
<dbReference type="GO" id="GO:0045216">
    <property type="term" value="P:cell-cell junction organization"/>
    <property type="evidence" value="ECO:0007669"/>
    <property type="project" value="TreeGrafter"/>
</dbReference>
<sequence length="1206" mass="135176">MKTAQFLQRMWVQAVKKLGRLKGHVSPSASSPFPLFFPNLSLWEIGRGSLLTAPGMEELIWEQYTVTLQKDSKRGFGIAVSGGRDNPHFENGETSIVISDVLPGGPADGLLQENDRVVMVNGTPMEDVLHSFAVQQLRKSGKIAAIVVKRPRKVQLAPLQDSPPVHEDDRAFEVMDEFDGRSARSGYSERSRPSSRGGRSRSWEESPERGRPHDRVRSRDRGRSLERGLDHDDDYGRARERSRGRSLERGLDQDDYRRARESSRGRSIDPVYDRAYTPEGEYGHRAQPDARYGASQSRSREHLHSRSPSPEPRGRPDSDKPIGVLLMKSKANEEYGLRLGSQIFIKEMTRTGLATKDGNLHEGDIILKINGTVTENMSLTDARKLIEKSRGKLQLVVLRDSKQTLINIPSLNDSDSEIEDISEIESNRSFSPEERRQQYSDYDYHSSNEKLKERPNSREDMQSRWSRMGATPTPFKSTGDMAAAGSVEPSKEPKHQEEAPVPPPKPAPRAVLRPSPEDLAIYGPNTKMVRFKKGDSVGLRLAGGNDVGIFVAGIQEGTSAEQEGLQEGDQILKVNTQDFRGLVREDAVLYLLEIPKGETVTILAQSRADVYRDILACGRGDSFFIRSHFECEKETPQSLAFTRGEVFRVVDTLYDGKLGHWLAVRIGNELEKGLIPNKSRAEQMASVQNAQRDTTGDRADFWRMRGQRSGVKKNLRKSREDLTAAVTVSTKFPAYERVLLREAGFKRPVVLFGPIADIALEKLANDLPDLFQTAKTEPRDAGSEKSTGVVRLNTVRQIIEQDKHALLDVTPKAVDLLNYTQWFPIVIFFNPDSRQGVKTMRQRLNPSSNKSSRKLFDQANKLKKTCAHLFTATINLNSANDSWFGSLKDTIQHQQGEAVWVSEGKMEGMDDDPEDRMSYLTAMGADYLSCDSRLISDFEDTDGEGGAYTDNELDEPAEEPLVSSITRSSEPVQHEESIRKPSPEPRAQMRRAASRDQLRDNSPPPTFKPEPPKAKTQNREESFDFSRSYEYKSNPSAAAGNEIPGASTKGCPPPIAAKPTFGRPVLKPSTPVPPPESEETGEGSEEQHNAPKSVLGKVKIFEKMDHKAKLQRMQELQEAQNARIEIAQKHPDIYAVPIKTHKPDPGPPQYTSSRPPEPQKGPARLYQDPRGSYGSDAEEEEYRQQLSEHSRRGYYGQPSRYRDTEL</sequence>
<dbReference type="Gene3D" id="3.40.50.300">
    <property type="entry name" value="P-loop containing nucleotide triphosphate hydrolases"/>
    <property type="match status" value="1"/>
</dbReference>
<accession>A0A6P3J698</accession>
<dbReference type="PROSITE" id="PS50052">
    <property type="entry name" value="GUANYLATE_KINASE_2"/>
    <property type="match status" value="1"/>
</dbReference>
<dbReference type="PROSITE" id="PS50106">
    <property type="entry name" value="PDZ"/>
    <property type="match status" value="3"/>
</dbReference>
<evidence type="ECO:0000256" key="2">
    <source>
        <dbReference type="ARBA" id="ARBA00004413"/>
    </source>
</evidence>
<dbReference type="PRINTS" id="PR01599">
    <property type="entry name" value="ZONOCCLUDNS2"/>
</dbReference>
<comment type="subcellular location">
    <subcellularLocation>
        <location evidence="3">Cell junction</location>
        <location evidence="3">Tight junction</location>
    </subcellularLocation>
    <subcellularLocation>
        <location evidence="2">Cell membrane</location>
        <topology evidence="2">Peripheral membrane protein</topology>
        <orientation evidence="2">Cytoplasmic side</orientation>
    </subcellularLocation>
    <subcellularLocation>
        <location evidence="1">Nucleus</location>
    </subcellularLocation>
</comment>
<dbReference type="FunFam" id="2.30.42.10:FF:000009">
    <property type="entry name" value="Putative tight junction protein ZO-1"/>
    <property type="match status" value="1"/>
</dbReference>
<dbReference type="InterPro" id="IPR001452">
    <property type="entry name" value="SH3_domain"/>
</dbReference>
<dbReference type="GO" id="GO:0150105">
    <property type="term" value="P:protein localization to cell-cell junction"/>
    <property type="evidence" value="ECO:0007669"/>
    <property type="project" value="TreeGrafter"/>
</dbReference>
<dbReference type="Pfam" id="PF07653">
    <property type="entry name" value="SH3_2"/>
    <property type="match status" value="1"/>
</dbReference>
<keyword evidence="18" id="KW-1185">Reference proteome</keyword>
<keyword evidence="11" id="KW-0472">Membrane</keyword>
<evidence type="ECO:0000256" key="8">
    <source>
        <dbReference type="ARBA" id="ARBA00022553"/>
    </source>
</evidence>
<evidence type="ECO:0000256" key="11">
    <source>
        <dbReference type="ARBA" id="ARBA00023136"/>
    </source>
</evidence>
<dbReference type="SUPFAM" id="SSF50156">
    <property type="entry name" value="PDZ domain-like"/>
    <property type="match status" value="3"/>
</dbReference>
<dbReference type="PRINTS" id="PR01597">
    <property type="entry name" value="ZONOCCLUDNS"/>
</dbReference>
<dbReference type="InterPro" id="IPR001478">
    <property type="entry name" value="PDZ"/>
</dbReference>
<dbReference type="GO" id="GO:0090557">
    <property type="term" value="P:establishment of endothelial intestinal barrier"/>
    <property type="evidence" value="ECO:0007669"/>
    <property type="project" value="TreeGrafter"/>
</dbReference>
<dbReference type="Proteomes" id="UP000515208">
    <property type="component" value="Unplaced"/>
</dbReference>
<dbReference type="SUPFAM" id="SSF50044">
    <property type="entry name" value="SH3-domain"/>
    <property type="match status" value="1"/>
</dbReference>
<dbReference type="InterPro" id="IPR036034">
    <property type="entry name" value="PDZ_sf"/>
</dbReference>
<feature type="region of interest" description="Disordered" evidence="14">
    <location>
        <begin position="177"/>
        <end position="322"/>
    </location>
</feature>
<dbReference type="GO" id="GO:1905605">
    <property type="term" value="P:positive regulation of blood-brain barrier permeability"/>
    <property type="evidence" value="ECO:0007669"/>
    <property type="project" value="TreeGrafter"/>
</dbReference>
<protein>
    <submittedName>
        <fullName evidence="19">Tight junction protein ZO-2 isoform X6</fullName>
    </submittedName>
</protein>
<keyword evidence="12" id="KW-0539">Nucleus</keyword>
<keyword evidence="9" id="KW-0677">Repeat</keyword>
<feature type="compositionally biased region" description="Basic and acidic residues" evidence="14">
    <location>
        <begin position="972"/>
        <end position="983"/>
    </location>
</feature>
<dbReference type="InterPro" id="IPR005419">
    <property type="entry name" value="ZO-2"/>
</dbReference>
<dbReference type="GO" id="GO:0050839">
    <property type="term" value="F:cell adhesion molecule binding"/>
    <property type="evidence" value="ECO:0007669"/>
    <property type="project" value="TreeGrafter"/>
</dbReference>
<comment type="similarity">
    <text evidence="4">Belongs to the MAGUK family.</text>
</comment>
<evidence type="ECO:0000259" key="15">
    <source>
        <dbReference type="PROSITE" id="PS50002"/>
    </source>
</evidence>
<keyword evidence="10" id="KW-0965">Cell junction</keyword>
<name>A0A6P3J698_BISBB</name>
<dbReference type="FunFam" id="2.30.42.10:FF:000013">
    <property type="entry name" value="Putative tight junction protein ZO-1"/>
    <property type="match status" value="1"/>
</dbReference>
<evidence type="ECO:0000313" key="18">
    <source>
        <dbReference type="Proteomes" id="UP000515208"/>
    </source>
</evidence>
<feature type="region of interest" description="Disordered" evidence="14">
    <location>
        <begin position="936"/>
        <end position="1097"/>
    </location>
</feature>
<proteinExistence type="inferred from homology"/>
<feature type="compositionally biased region" description="Basic and acidic residues" evidence="14">
    <location>
        <begin position="1010"/>
        <end position="1030"/>
    </location>
</feature>
<keyword evidence="5" id="KW-0796">Tight junction</keyword>
<dbReference type="CTD" id="9414"/>
<dbReference type="InterPro" id="IPR036028">
    <property type="entry name" value="SH3-like_dom_sf"/>
</dbReference>
<dbReference type="Gene3D" id="2.30.42.10">
    <property type="match status" value="3"/>
</dbReference>
<evidence type="ECO:0000256" key="9">
    <source>
        <dbReference type="ARBA" id="ARBA00022737"/>
    </source>
</evidence>
<dbReference type="PANTHER" id="PTHR13865">
    <property type="entry name" value="TIGHT JUNCTION PROTEIN"/>
    <property type="match status" value="1"/>
</dbReference>
<dbReference type="AlphaFoldDB" id="A0A6P3J698"/>
<dbReference type="CDD" id="cd06729">
    <property type="entry name" value="PDZ3_ZO1-like_domain"/>
    <property type="match status" value="1"/>
</dbReference>
<feature type="compositionally biased region" description="Basic and acidic residues" evidence="14">
    <location>
        <begin position="489"/>
        <end position="498"/>
    </location>
</feature>